<dbReference type="SUPFAM" id="SSF53474">
    <property type="entry name" value="alpha/beta-Hydrolases"/>
    <property type="match status" value="1"/>
</dbReference>
<keyword evidence="3" id="KW-0479">Metal-binding</keyword>
<dbReference type="Proteomes" id="UP001446871">
    <property type="component" value="Unassembled WGS sequence"/>
</dbReference>
<dbReference type="EC" id="3.1.1.-" evidence="8"/>
<accession>A0ABR1W2X0</accession>
<keyword evidence="10" id="KW-1185">Reference proteome</keyword>
<organism evidence="9 10">
    <name type="scientific">Apiospora saccharicola</name>
    <dbReference type="NCBI Taxonomy" id="335842"/>
    <lineage>
        <taxon>Eukaryota</taxon>
        <taxon>Fungi</taxon>
        <taxon>Dikarya</taxon>
        <taxon>Ascomycota</taxon>
        <taxon>Pezizomycotina</taxon>
        <taxon>Sordariomycetes</taxon>
        <taxon>Xylariomycetidae</taxon>
        <taxon>Amphisphaeriales</taxon>
        <taxon>Apiosporaceae</taxon>
        <taxon>Apiospora</taxon>
    </lineage>
</organism>
<evidence type="ECO:0000256" key="1">
    <source>
        <dbReference type="ARBA" id="ARBA00006249"/>
    </source>
</evidence>
<gene>
    <name evidence="9" type="ORF">PG996_003957</name>
</gene>
<dbReference type="Pfam" id="PF07519">
    <property type="entry name" value="Tannase"/>
    <property type="match status" value="1"/>
</dbReference>
<protein>
    <recommendedName>
        <fullName evidence="8">Carboxylic ester hydrolase</fullName>
        <ecNumber evidence="8">3.1.1.-</ecNumber>
    </recommendedName>
</protein>
<evidence type="ECO:0000256" key="7">
    <source>
        <dbReference type="ARBA" id="ARBA00023157"/>
    </source>
</evidence>
<evidence type="ECO:0000256" key="6">
    <source>
        <dbReference type="ARBA" id="ARBA00022837"/>
    </source>
</evidence>
<evidence type="ECO:0000256" key="8">
    <source>
        <dbReference type="RuleBase" id="RU361238"/>
    </source>
</evidence>
<evidence type="ECO:0000256" key="5">
    <source>
        <dbReference type="ARBA" id="ARBA00022801"/>
    </source>
</evidence>
<comment type="caution">
    <text evidence="9">The sequence shown here is derived from an EMBL/GenBank/DDBJ whole genome shotgun (WGS) entry which is preliminary data.</text>
</comment>
<dbReference type="Gene3D" id="3.40.50.1820">
    <property type="entry name" value="alpha/beta hydrolase"/>
    <property type="match status" value="1"/>
</dbReference>
<evidence type="ECO:0000313" key="9">
    <source>
        <dbReference type="EMBL" id="KAK8077787.1"/>
    </source>
</evidence>
<name>A0ABR1W2X0_9PEZI</name>
<dbReference type="PANTHER" id="PTHR33938">
    <property type="entry name" value="FERULOYL ESTERASE B-RELATED"/>
    <property type="match status" value="1"/>
</dbReference>
<keyword evidence="7" id="KW-1015">Disulfide bond</keyword>
<keyword evidence="5 8" id="KW-0378">Hydrolase</keyword>
<sequence>MDFLASSLGFGGSVPRLTTCQPESILFPKLAGAEFLAVETHAVVNYSTSTPQAFAIVKDYPSGTPPLTFCNITVTHTHPGQHDRIHTYIWLPLPLPNGGIDGGDTIVAGIPWNGVMMSLGGGGFQTSLGIWNHASAVSGGYAAVSTDGGHTTENLGDPSTWALVSEGNVDLHALQNFASVSLRDAAVIGQHATAAFYGKPPNRSYFAGCSTGGRQAALLAQRWPEPYDGYLLAGAPALYWDRFLVAALYPHALINELGYVPPGCELCEFLRRALRHCDGLDGVEDGVISEPELCAASFDPRALAGEEFVCEDEAAVAAGKTKLKLTEKGARVAQAVWEGWYVDDDETEADGGGERTLVWPGDITIKPPRQRR</sequence>
<dbReference type="EMBL" id="JAQQWM010000002">
    <property type="protein sequence ID" value="KAK8077787.1"/>
    <property type="molecule type" value="Genomic_DNA"/>
</dbReference>
<keyword evidence="4" id="KW-0732">Signal</keyword>
<dbReference type="InterPro" id="IPR029058">
    <property type="entry name" value="AB_hydrolase_fold"/>
</dbReference>
<evidence type="ECO:0000256" key="4">
    <source>
        <dbReference type="ARBA" id="ARBA00022729"/>
    </source>
</evidence>
<proteinExistence type="inferred from homology"/>
<keyword evidence="2" id="KW-0719">Serine esterase</keyword>
<evidence type="ECO:0000313" key="10">
    <source>
        <dbReference type="Proteomes" id="UP001446871"/>
    </source>
</evidence>
<dbReference type="PANTHER" id="PTHR33938:SF8">
    <property type="entry name" value="CARBOXYLIC ESTER HYDROLASE"/>
    <property type="match status" value="1"/>
</dbReference>
<dbReference type="InterPro" id="IPR011118">
    <property type="entry name" value="Tannase/feruloyl_esterase"/>
</dbReference>
<evidence type="ECO:0000256" key="2">
    <source>
        <dbReference type="ARBA" id="ARBA00022487"/>
    </source>
</evidence>
<comment type="similarity">
    <text evidence="1 8">Belongs to the tannase family.</text>
</comment>
<reference evidence="9 10" key="1">
    <citation type="submission" date="2023-01" db="EMBL/GenBank/DDBJ databases">
        <title>Analysis of 21 Apiospora genomes using comparative genomics revels a genus with tremendous synthesis potential of carbohydrate active enzymes and secondary metabolites.</title>
        <authorList>
            <person name="Sorensen T."/>
        </authorList>
    </citation>
    <scope>NUCLEOTIDE SEQUENCE [LARGE SCALE GENOMIC DNA]</scope>
    <source>
        <strain evidence="9 10">CBS 83171</strain>
    </source>
</reference>
<evidence type="ECO:0000256" key="3">
    <source>
        <dbReference type="ARBA" id="ARBA00022723"/>
    </source>
</evidence>
<keyword evidence="6" id="KW-0106">Calcium</keyword>